<evidence type="ECO:0000256" key="1">
    <source>
        <dbReference type="ARBA" id="ARBA00010875"/>
    </source>
</evidence>
<feature type="binding site" evidence="7">
    <location>
        <position position="217"/>
    </location>
    <ligand>
        <name>Zn(2+)</name>
        <dbReference type="ChEBI" id="CHEBI:29105"/>
        <note>catalytic</note>
    </ligand>
</feature>
<keyword evidence="7" id="KW-0963">Cytoplasm</keyword>
<gene>
    <name evidence="7 8" type="primary">ybeY</name>
    <name evidence="8" type="ORF">IFO67_16380</name>
</gene>
<feature type="binding site" evidence="7">
    <location>
        <position position="223"/>
    </location>
    <ligand>
        <name>Zn(2+)</name>
        <dbReference type="ChEBI" id="CHEBI:29105"/>
        <note>catalytic</note>
    </ligand>
</feature>
<feature type="binding site" evidence="7">
    <location>
        <position position="213"/>
    </location>
    <ligand>
        <name>Zn(2+)</name>
        <dbReference type="ChEBI" id="CHEBI:29105"/>
        <note>catalytic</note>
    </ligand>
</feature>
<protein>
    <recommendedName>
        <fullName evidence="7">Endoribonuclease YbeY</fullName>
        <ecNumber evidence="7">3.1.-.-</ecNumber>
    </recommendedName>
</protein>
<keyword evidence="5 7" id="KW-0378">Hydrolase</keyword>
<name>A0ABR9BDM5_9RHOO</name>
<dbReference type="PANTHER" id="PTHR46986">
    <property type="entry name" value="ENDORIBONUCLEASE YBEY, CHLOROPLASTIC"/>
    <property type="match status" value="1"/>
</dbReference>
<dbReference type="EC" id="3.1.-.-" evidence="7"/>
<keyword evidence="3 7" id="KW-0479">Metal-binding</keyword>
<dbReference type="HAMAP" id="MF_00009">
    <property type="entry name" value="Endoribonucl_YbeY"/>
    <property type="match status" value="1"/>
</dbReference>
<accession>A0ABR9BDM5</accession>
<evidence type="ECO:0000313" key="9">
    <source>
        <dbReference type="Proteomes" id="UP000603602"/>
    </source>
</evidence>
<keyword evidence="7" id="KW-0690">Ribosome biogenesis</keyword>
<comment type="similarity">
    <text evidence="1 7">Belongs to the endoribonuclease YbeY family.</text>
</comment>
<proteinExistence type="inferred from homology"/>
<keyword evidence="9" id="KW-1185">Reference proteome</keyword>
<evidence type="ECO:0000256" key="6">
    <source>
        <dbReference type="ARBA" id="ARBA00022833"/>
    </source>
</evidence>
<dbReference type="RefSeq" id="WP_187719204.1">
    <property type="nucleotide sequence ID" value="NZ_JACTAH010000002.1"/>
</dbReference>
<organism evidence="8 9">
    <name type="scientific">Thauera sedimentorum</name>
    <dbReference type="NCBI Taxonomy" id="2767595"/>
    <lineage>
        <taxon>Bacteria</taxon>
        <taxon>Pseudomonadati</taxon>
        <taxon>Pseudomonadota</taxon>
        <taxon>Betaproteobacteria</taxon>
        <taxon>Rhodocyclales</taxon>
        <taxon>Zoogloeaceae</taxon>
        <taxon>Thauera</taxon>
    </lineage>
</organism>
<sequence length="250" mass="27322">MAKKPAAPKIVAIDADGARSRVRAERLEIDFGRGRRMVLDFPHMAWGDVDIEAESDEGTPVISVQPGACNLLTLRVDVHHEMVPVELGELPAAAPTPSLTLTVQKALDDDERAQAPKKHRIRSWARAALRRDAELTVRLVGEEEGRVLNRDFRGKDYATNVLTFVYGEGMPMPDERDDAPLAGDLVLCVPVVVREAAAQGKDLAAHYAHLVVHGMLHLQGFDHETEADAAVMEALETEILAGLGYPNPYA</sequence>
<reference evidence="9" key="1">
    <citation type="submission" date="2023-07" db="EMBL/GenBank/DDBJ databases">
        <title>Thauera sp. CAU 1555 isolated from sand of Yaerae Beach.</title>
        <authorList>
            <person name="Kim W."/>
        </authorList>
    </citation>
    <scope>NUCLEOTIDE SEQUENCE [LARGE SCALE GENOMIC DNA]</scope>
    <source>
        <strain evidence="9">CAU 1555</strain>
    </source>
</reference>
<dbReference type="InterPro" id="IPR023091">
    <property type="entry name" value="MetalPrtase_cat_dom_sf_prd"/>
</dbReference>
<dbReference type="InterPro" id="IPR002036">
    <property type="entry name" value="YbeY"/>
</dbReference>
<dbReference type="PROSITE" id="PS01306">
    <property type="entry name" value="UPF0054"/>
    <property type="match status" value="1"/>
</dbReference>
<dbReference type="Gene3D" id="3.40.390.30">
    <property type="entry name" value="Metalloproteases ('zincins'), catalytic domain"/>
    <property type="match status" value="1"/>
</dbReference>
<evidence type="ECO:0000256" key="3">
    <source>
        <dbReference type="ARBA" id="ARBA00022723"/>
    </source>
</evidence>
<comment type="cofactor">
    <cofactor evidence="7">
        <name>Zn(2+)</name>
        <dbReference type="ChEBI" id="CHEBI:29105"/>
    </cofactor>
    <text evidence="7">Binds 1 zinc ion.</text>
</comment>
<evidence type="ECO:0000256" key="7">
    <source>
        <dbReference type="HAMAP-Rule" id="MF_00009"/>
    </source>
</evidence>
<dbReference type="EMBL" id="JACYTO010000002">
    <property type="protein sequence ID" value="MBD8504467.1"/>
    <property type="molecule type" value="Genomic_DNA"/>
</dbReference>
<dbReference type="SUPFAM" id="SSF55486">
    <property type="entry name" value="Metalloproteases ('zincins'), catalytic domain"/>
    <property type="match status" value="1"/>
</dbReference>
<comment type="function">
    <text evidence="7">Single strand-specific metallo-endoribonuclease involved in late-stage 70S ribosome quality control and in maturation of the 3' terminus of the 16S rRNA.</text>
</comment>
<evidence type="ECO:0000256" key="5">
    <source>
        <dbReference type="ARBA" id="ARBA00022801"/>
    </source>
</evidence>
<dbReference type="NCBIfam" id="TIGR00043">
    <property type="entry name" value="rRNA maturation RNase YbeY"/>
    <property type="match status" value="1"/>
</dbReference>
<evidence type="ECO:0000256" key="4">
    <source>
        <dbReference type="ARBA" id="ARBA00022759"/>
    </source>
</evidence>
<keyword evidence="2 7" id="KW-0540">Nuclease</keyword>
<dbReference type="InterPro" id="IPR020549">
    <property type="entry name" value="YbeY_CS"/>
</dbReference>
<keyword evidence="6 7" id="KW-0862">Zinc</keyword>
<evidence type="ECO:0000256" key="2">
    <source>
        <dbReference type="ARBA" id="ARBA00022722"/>
    </source>
</evidence>
<keyword evidence="4 7" id="KW-0255">Endonuclease</keyword>
<keyword evidence="7" id="KW-0698">rRNA processing</keyword>
<comment type="subcellular location">
    <subcellularLocation>
        <location evidence="7">Cytoplasm</location>
    </subcellularLocation>
</comment>
<dbReference type="Pfam" id="PF02130">
    <property type="entry name" value="YbeY"/>
    <property type="match status" value="1"/>
</dbReference>
<evidence type="ECO:0000313" key="8">
    <source>
        <dbReference type="EMBL" id="MBD8504467.1"/>
    </source>
</evidence>
<dbReference type="NCBIfam" id="NF010570">
    <property type="entry name" value="PRK13963.1"/>
    <property type="match status" value="1"/>
</dbReference>
<dbReference type="Proteomes" id="UP000603602">
    <property type="component" value="Unassembled WGS sequence"/>
</dbReference>
<comment type="caution">
    <text evidence="8">The sequence shown here is derived from an EMBL/GenBank/DDBJ whole genome shotgun (WGS) entry which is preliminary data.</text>
</comment>
<dbReference type="PANTHER" id="PTHR46986:SF1">
    <property type="entry name" value="ENDORIBONUCLEASE YBEY, CHLOROPLASTIC"/>
    <property type="match status" value="1"/>
</dbReference>